<dbReference type="KEGG" id="lgo:JCM16774_0522"/>
<dbReference type="InterPro" id="IPR004176">
    <property type="entry name" value="Clp_R_N"/>
</dbReference>
<dbReference type="PANTHER" id="PTHR11638:SF18">
    <property type="entry name" value="HEAT SHOCK PROTEIN 104"/>
    <property type="match status" value="1"/>
</dbReference>
<dbReference type="InterPro" id="IPR041546">
    <property type="entry name" value="ClpA/ClpB_AAA_lid"/>
</dbReference>
<keyword evidence="5 10" id="KW-0175">Coiled coil</keyword>
<dbReference type="FunFam" id="3.40.50.300:FF:000120">
    <property type="entry name" value="ATP-dependent chaperone ClpB"/>
    <property type="match status" value="1"/>
</dbReference>
<dbReference type="PANTHER" id="PTHR11638">
    <property type="entry name" value="ATP-DEPENDENT CLP PROTEASE"/>
    <property type="match status" value="1"/>
</dbReference>
<dbReference type="InterPro" id="IPR050130">
    <property type="entry name" value="ClpA_ClpB"/>
</dbReference>
<evidence type="ECO:0000256" key="5">
    <source>
        <dbReference type="ARBA" id="ARBA00023054"/>
    </source>
</evidence>
<evidence type="ECO:0000256" key="8">
    <source>
        <dbReference type="PROSITE-ProRule" id="PRU01251"/>
    </source>
</evidence>
<gene>
    <name evidence="10" type="primary">clpB</name>
    <name evidence="12" type="ORF">JCM16774_0522</name>
</gene>
<evidence type="ECO:0000256" key="9">
    <source>
        <dbReference type="RuleBase" id="RU004432"/>
    </source>
</evidence>
<dbReference type="Pfam" id="PF02861">
    <property type="entry name" value="Clp_N"/>
    <property type="match status" value="1"/>
</dbReference>
<evidence type="ECO:0000256" key="7">
    <source>
        <dbReference type="ARBA" id="ARBA00026057"/>
    </source>
</evidence>
<feature type="coiled-coil region" evidence="10">
    <location>
        <begin position="407"/>
        <end position="514"/>
    </location>
</feature>
<dbReference type="PRINTS" id="PR00300">
    <property type="entry name" value="CLPPROTEASEA"/>
</dbReference>
<dbReference type="OrthoDB" id="9803641at2"/>
<dbReference type="GO" id="GO:0005524">
    <property type="term" value="F:ATP binding"/>
    <property type="evidence" value="ECO:0007669"/>
    <property type="project" value="UniProtKB-UniRule"/>
</dbReference>
<comment type="subunit">
    <text evidence="10">Homohexamer; The oligomerization is ATP-dependent.</text>
</comment>
<comment type="function">
    <text evidence="10">Part of a stress-induced multi-chaperone system, it is involved in the recovery of the cell from heat-induced damage, in cooperation with DnaK, DnaJ and GrpE.</text>
</comment>
<dbReference type="PROSITE" id="PS00871">
    <property type="entry name" value="CLPAB_2"/>
    <property type="match status" value="1"/>
</dbReference>
<keyword evidence="10" id="KW-0346">Stress response</keyword>
<proteinExistence type="inferred from homology"/>
<dbReference type="Gene3D" id="1.10.8.60">
    <property type="match status" value="1"/>
</dbReference>
<dbReference type="InterPro" id="IPR028299">
    <property type="entry name" value="ClpA/B_CS2"/>
</dbReference>
<dbReference type="InterPro" id="IPR027417">
    <property type="entry name" value="P-loop_NTPase"/>
</dbReference>
<dbReference type="Gene3D" id="3.40.50.300">
    <property type="entry name" value="P-loop containing nucleotide triphosphate hydrolases"/>
    <property type="match status" value="3"/>
</dbReference>
<dbReference type="InterPro" id="IPR036628">
    <property type="entry name" value="Clp_N_dom_sf"/>
</dbReference>
<protein>
    <recommendedName>
        <fullName evidence="10">Chaperone protein ClpB</fullName>
    </recommendedName>
</protein>
<dbReference type="PROSITE" id="PS00870">
    <property type="entry name" value="CLPAB_1"/>
    <property type="match status" value="1"/>
</dbReference>
<dbReference type="GO" id="GO:0005737">
    <property type="term" value="C:cytoplasm"/>
    <property type="evidence" value="ECO:0007669"/>
    <property type="project" value="UniProtKB-SubCell"/>
</dbReference>
<evidence type="ECO:0000256" key="3">
    <source>
        <dbReference type="ARBA" id="ARBA00022741"/>
    </source>
</evidence>
<accession>A0A510J8U7</accession>
<dbReference type="SUPFAM" id="SSF81923">
    <property type="entry name" value="Double Clp-N motif"/>
    <property type="match status" value="1"/>
</dbReference>
<sequence>MEEKFTQKSMEALSEAHNFAVRYKSSDMKVEHLLLALIGQMNGLIPNILKKMGINTIELTKKLEDKLNRMPKIEGGTSDPRPNGELNRVIVGAEDYAKKMGDAYISTEHLFLASYDNNSFLRENGIVKNQFENVLNEIRGGRKIMSDNPENSYEALEKYGKDLVELARKGKLDPIIGRDQEIRRAIQILSRRNKNNPILIGEPGVGKTAIAEGIAQRILKGDVPENLKDKTIFSLDMGALISGAKYRGEFEERLKAVLDELENSDGRIILFIDEVHNIVGAGKTEGSMDAGNLLKPMLARGEIKVIGATTLDEYRKYIEKDAALERRFQPIMVNEPTVEDTISILRGLKEKFEIFHGIRITDNAIVTAATMSDRYINDRFLPDKAIDLIDEAAAKVKTEINSMPTELDEVTRRLMQLEIEKVALTKEKDQASKDRLESLEKEIAELKEEETKLKSQWENEKQEAGRLTKINEEIEKVNLEIQEAERKSDYNKLAELKYGKLATLEKERENEEEKWKDRNEGNGNKLLKQEIDSEEIAEIVGKWTGIPVSKLLQGEKEKILNLAEHMKARVIGQDEAIETISDTIIRSRAGLKDPNRPIGSFIFLGPTGVGKTYLTKTLAHNLFDDENNIVRIDMSEYMDKFSVTRLIGAPPGYVGYEEGGQLTEAVRRKPYSVILFDEIEKAHPDVFNVLLQLLDDGRLTDGKGKVVDFKNTIVIMTSNIGSEIILEDPKLSNVTKEAVLDEMKHRFKPEFLNRIDDIIVFKSLGKEHVKNIISLILKDINKKLKDQFIKIEFTDKALDYIVDEAYDPAYGARPLKRFVQKDIETNLSKMILSNEIPENSTVLIDSDGEKLTYKVK</sequence>
<dbReference type="SMART" id="SM00382">
    <property type="entry name" value="AAA"/>
    <property type="match status" value="2"/>
</dbReference>
<dbReference type="SUPFAM" id="SSF52540">
    <property type="entry name" value="P-loop containing nucleoside triphosphate hydrolases"/>
    <property type="match status" value="2"/>
</dbReference>
<evidence type="ECO:0000256" key="6">
    <source>
        <dbReference type="ARBA" id="ARBA00023186"/>
    </source>
</evidence>
<reference evidence="12 13" key="1">
    <citation type="submission" date="2019-07" db="EMBL/GenBank/DDBJ databases">
        <title>Complete Genome Sequence of Leptotrichia goodfellowii Strain JCM 16774.</title>
        <authorList>
            <person name="Watanabe S."/>
            <person name="Cui L."/>
        </authorList>
    </citation>
    <scope>NUCLEOTIDE SEQUENCE [LARGE SCALE GENOMIC DNA]</scope>
    <source>
        <strain evidence="12 13">JCM16774</strain>
    </source>
</reference>
<keyword evidence="3 9" id="KW-0547">Nucleotide-binding</keyword>
<evidence type="ECO:0000259" key="11">
    <source>
        <dbReference type="PROSITE" id="PS51903"/>
    </source>
</evidence>
<dbReference type="InterPro" id="IPR003959">
    <property type="entry name" value="ATPase_AAA_core"/>
</dbReference>
<evidence type="ECO:0000256" key="4">
    <source>
        <dbReference type="ARBA" id="ARBA00022840"/>
    </source>
</evidence>
<dbReference type="Pfam" id="PF00004">
    <property type="entry name" value="AAA"/>
    <property type="match status" value="1"/>
</dbReference>
<dbReference type="GO" id="GO:0016887">
    <property type="term" value="F:ATP hydrolysis activity"/>
    <property type="evidence" value="ECO:0007669"/>
    <property type="project" value="InterPro"/>
</dbReference>
<comment type="subunit">
    <text evidence="7">Homohexamer. The oligomerization is ATP-dependent.</text>
</comment>
<dbReference type="Pfam" id="PF17871">
    <property type="entry name" value="AAA_lid_9"/>
    <property type="match status" value="1"/>
</dbReference>
<dbReference type="FunFam" id="3.40.50.300:FF:000010">
    <property type="entry name" value="Chaperone clpB 1, putative"/>
    <property type="match status" value="1"/>
</dbReference>
<keyword evidence="10" id="KW-0963">Cytoplasm</keyword>
<evidence type="ECO:0000256" key="10">
    <source>
        <dbReference type="RuleBase" id="RU362034"/>
    </source>
</evidence>
<dbReference type="NCBIfam" id="TIGR03346">
    <property type="entry name" value="chaperone_ClpB"/>
    <property type="match status" value="1"/>
</dbReference>
<dbReference type="InterPro" id="IPR019489">
    <property type="entry name" value="Clp_ATPase_C"/>
</dbReference>
<keyword evidence="6 9" id="KW-0143">Chaperone</keyword>
<keyword evidence="4 9" id="KW-0067">ATP-binding</keyword>
<dbReference type="Pfam" id="PF10431">
    <property type="entry name" value="ClpB_D2-small"/>
    <property type="match status" value="1"/>
</dbReference>
<dbReference type="RefSeq" id="WP_026737130.1">
    <property type="nucleotide sequence ID" value="NZ_AP019822.1"/>
</dbReference>
<dbReference type="Gene3D" id="1.10.1780.10">
    <property type="entry name" value="Clp, N-terminal domain"/>
    <property type="match status" value="1"/>
</dbReference>
<dbReference type="STRING" id="714315.GCA_000516535_00525"/>
<keyword evidence="2 8" id="KW-0677">Repeat</keyword>
<comment type="similarity">
    <text evidence="1 9">Belongs to the ClpA/ClpB family.</text>
</comment>
<feature type="domain" description="Clp R" evidence="11">
    <location>
        <begin position="1"/>
        <end position="141"/>
    </location>
</feature>
<dbReference type="SMART" id="SM01086">
    <property type="entry name" value="ClpB_D2-small"/>
    <property type="match status" value="1"/>
</dbReference>
<name>A0A510J8U7_9FUSO</name>
<dbReference type="InterPro" id="IPR018368">
    <property type="entry name" value="ClpA/B_CS1"/>
</dbReference>
<dbReference type="InterPro" id="IPR003593">
    <property type="entry name" value="AAA+_ATPase"/>
</dbReference>
<evidence type="ECO:0000256" key="2">
    <source>
        <dbReference type="ARBA" id="ARBA00022737"/>
    </source>
</evidence>
<organism evidence="12 13">
    <name type="scientific">Pseudoleptotrichia goodfellowii</name>
    <dbReference type="NCBI Taxonomy" id="157692"/>
    <lineage>
        <taxon>Bacteria</taxon>
        <taxon>Fusobacteriati</taxon>
        <taxon>Fusobacteriota</taxon>
        <taxon>Fusobacteriia</taxon>
        <taxon>Fusobacteriales</taxon>
        <taxon>Leptotrichiaceae</taxon>
        <taxon>Pseudoleptotrichia</taxon>
    </lineage>
</organism>
<dbReference type="CDD" id="cd00009">
    <property type="entry name" value="AAA"/>
    <property type="match status" value="1"/>
</dbReference>
<evidence type="ECO:0000313" key="12">
    <source>
        <dbReference type="EMBL" id="BBM35597.1"/>
    </source>
</evidence>
<comment type="subcellular location">
    <subcellularLocation>
        <location evidence="10">Cytoplasm</location>
    </subcellularLocation>
</comment>
<evidence type="ECO:0000313" key="13">
    <source>
        <dbReference type="Proteomes" id="UP000321606"/>
    </source>
</evidence>
<dbReference type="Proteomes" id="UP000321606">
    <property type="component" value="Chromosome"/>
</dbReference>
<dbReference type="FunFam" id="3.40.50.300:FF:000025">
    <property type="entry name" value="ATP-dependent Clp protease subunit"/>
    <property type="match status" value="1"/>
</dbReference>
<dbReference type="GO" id="GO:0042026">
    <property type="term" value="P:protein refolding"/>
    <property type="evidence" value="ECO:0007669"/>
    <property type="project" value="UniProtKB-UniRule"/>
</dbReference>
<dbReference type="Pfam" id="PF07724">
    <property type="entry name" value="AAA_2"/>
    <property type="match status" value="1"/>
</dbReference>
<evidence type="ECO:0000256" key="1">
    <source>
        <dbReference type="ARBA" id="ARBA00008675"/>
    </source>
</evidence>
<dbReference type="EMBL" id="AP019822">
    <property type="protein sequence ID" value="BBM35597.1"/>
    <property type="molecule type" value="Genomic_DNA"/>
</dbReference>
<dbReference type="GO" id="GO:0034605">
    <property type="term" value="P:cellular response to heat"/>
    <property type="evidence" value="ECO:0007669"/>
    <property type="project" value="TreeGrafter"/>
</dbReference>
<dbReference type="InterPro" id="IPR001270">
    <property type="entry name" value="ClpA/B"/>
</dbReference>
<dbReference type="AlphaFoldDB" id="A0A510J8U7"/>
<dbReference type="CDD" id="cd19499">
    <property type="entry name" value="RecA-like_ClpB_Hsp104-like"/>
    <property type="match status" value="1"/>
</dbReference>
<dbReference type="InterPro" id="IPR017730">
    <property type="entry name" value="Chaperonin_ClpB"/>
</dbReference>
<dbReference type="PROSITE" id="PS51903">
    <property type="entry name" value="CLP_R"/>
    <property type="match status" value="1"/>
</dbReference>